<dbReference type="FunFam" id="3.10.20.90:FF:000058">
    <property type="entry name" value="Octicosapeptide/phox/Bem1p domain kinase superfamily protein"/>
    <property type="match status" value="1"/>
</dbReference>
<proteinExistence type="predicted"/>
<evidence type="ECO:0000259" key="2">
    <source>
        <dbReference type="SMART" id="SM00666"/>
    </source>
</evidence>
<evidence type="ECO:0000313" key="3">
    <source>
        <dbReference type="EMBL" id="CAK9177629.1"/>
    </source>
</evidence>
<sequence length="289" mass="32536">MCNKGIECLKRESSFLLEVTQIGNQQEEHQAVYLMDSPTLTPGSIPSSNDESPRVKFLCSFSGSILPRPQDGKLRYVGGETRIVSVPRDITYEELMGKMRELFEGVIMLKYQQPDEDLDALVSVVNDDDVTNMMEEYDKLGSGDGFTRLRIFLFSPLDQDGSVNFVMGMKGTMRGGQLQHSIPQRYNEMESPWSPAYYSPRQPGHHDPRPVAEVPTSPSSARHRTPYGEFSDRSFDRMSEEYSRQQGIHQSPYDHQPQFMDNVVLFPGGPASGDMAGFPGNIRHGPNVF</sequence>
<dbReference type="PANTHER" id="PTHR31066">
    <property type="entry name" value="OS05G0427100 PROTEIN-RELATED"/>
    <property type="match status" value="1"/>
</dbReference>
<keyword evidence="4" id="KW-1185">Reference proteome</keyword>
<dbReference type="Proteomes" id="UP001642360">
    <property type="component" value="Unassembled WGS sequence"/>
</dbReference>
<dbReference type="SUPFAM" id="SSF54277">
    <property type="entry name" value="CAD &amp; PB1 domains"/>
    <property type="match status" value="1"/>
</dbReference>
<reference evidence="3 4" key="1">
    <citation type="submission" date="2024-02" db="EMBL/GenBank/DDBJ databases">
        <authorList>
            <person name="Vignale AGUSTIN F."/>
            <person name="Sosa J E."/>
            <person name="Modenutti C."/>
        </authorList>
    </citation>
    <scope>NUCLEOTIDE SEQUENCE [LARGE SCALE GENOMIC DNA]</scope>
</reference>
<dbReference type="EMBL" id="CAUOFW020007103">
    <property type="protein sequence ID" value="CAK9177629.1"/>
    <property type="molecule type" value="Genomic_DNA"/>
</dbReference>
<comment type="caution">
    <text evidence="3">The sequence shown here is derived from an EMBL/GenBank/DDBJ whole genome shotgun (WGS) entry which is preliminary data.</text>
</comment>
<dbReference type="InterPro" id="IPR000270">
    <property type="entry name" value="PB1_dom"/>
</dbReference>
<dbReference type="InterPro" id="IPR053198">
    <property type="entry name" value="Gynoecium_Dev_Regulator"/>
</dbReference>
<dbReference type="PANTHER" id="PTHR31066:SF85">
    <property type="entry name" value="OS02G0809100 PROTEIN"/>
    <property type="match status" value="1"/>
</dbReference>
<dbReference type="CDD" id="cd06410">
    <property type="entry name" value="PB1_UP2"/>
    <property type="match status" value="1"/>
</dbReference>
<dbReference type="Gene3D" id="3.10.20.90">
    <property type="entry name" value="Phosphatidylinositol 3-kinase Catalytic Subunit, Chain A, domain 1"/>
    <property type="match status" value="1"/>
</dbReference>
<feature type="domain" description="PB1" evidence="2">
    <location>
        <begin position="69"/>
        <end position="154"/>
    </location>
</feature>
<dbReference type="Pfam" id="PF00564">
    <property type="entry name" value="PB1"/>
    <property type="match status" value="1"/>
</dbReference>
<evidence type="ECO:0000313" key="4">
    <source>
        <dbReference type="Proteomes" id="UP001642360"/>
    </source>
</evidence>
<name>A0ABC8UBF8_9AQUA</name>
<protein>
    <recommendedName>
        <fullName evidence="2">PB1 domain-containing protein</fullName>
    </recommendedName>
</protein>
<dbReference type="AlphaFoldDB" id="A0ABC8UBF8"/>
<organism evidence="3 4">
    <name type="scientific">Ilex paraguariensis</name>
    <name type="common">yerba mate</name>
    <dbReference type="NCBI Taxonomy" id="185542"/>
    <lineage>
        <taxon>Eukaryota</taxon>
        <taxon>Viridiplantae</taxon>
        <taxon>Streptophyta</taxon>
        <taxon>Embryophyta</taxon>
        <taxon>Tracheophyta</taxon>
        <taxon>Spermatophyta</taxon>
        <taxon>Magnoliopsida</taxon>
        <taxon>eudicotyledons</taxon>
        <taxon>Gunneridae</taxon>
        <taxon>Pentapetalae</taxon>
        <taxon>asterids</taxon>
        <taxon>campanulids</taxon>
        <taxon>Aquifoliales</taxon>
        <taxon>Aquifoliaceae</taxon>
        <taxon>Ilex</taxon>
    </lineage>
</organism>
<dbReference type="SMART" id="SM00666">
    <property type="entry name" value="PB1"/>
    <property type="match status" value="1"/>
</dbReference>
<evidence type="ECO:0000256" key="1">
    <source>
        <dbReference type="SAM" id="MobiDB-lite"/>
    </source>
</evidence>
<accession>A0ABC8UBF8</accession>
<feature type="region of interest" description="Disordered" evidence="1">
    <location>
        <begin position="193"/>
        <end position="231"/>
    </location>
</feature>
<gene>
    <name evidence="3" type="ORF">ILEXP_LOCUS47550</name>
</gene>